<protein>
    <submittedName>
        <fullName evidence="2">Uncharacterized protein</fullName>
    </submittedName>
</protein>
<proteinExistence type="predicted"/>
<evidence type="ECO:0000256" key="1">
    <source>
        <dbReference type="SAM" id="MobiDB-lite"/>
    </source>
</evidence>
<dbReference type="Proteomes" id="UP000664044">
    <property type="component" value="Unassembled WGS sequence"/>
</dbReference>
<feature type="compositionally biased region" description="Basic and acidic residues" evidence="1">
    <location>
        <begin position="55"/>
        <end position="76"/>
    </location>
</feature>
<feature type="region of interest" description="Disordered" evidence="1">
    <location>
        <begin position="46"/>
        <end position="76"/>
    </location>
</feature>
<accession>A0ABS3G3C4</accession>
<sequence>MNSSIGALAEISLVDKDEEISKAIEADLDAKHKEIEEAKENVKNAVGDAKQNARSKLDVLGDQRDEKQKKYRDKMNAKKNTLKTWLSNTQEKIKITIDKD</sequence>
<keyword evidence="3" id="KW-1185">Reference proteome</keyword>
<evidence type="ECO:0000313" key="2">
    <source>
        <dbReference type="EMBL" id="MBO0353895.1"/>
    </source>
</evidence>
<gene>
    <name evidence="2" type="ORF">J0656_07690</name>
</gene>
<reference evidence="2 3" key="1">
    <citation type="submission" date="2021-03" db="EMBL/GenBank/DDBJ databases">
        <title>Muricauda lutimaris sp. nov. and Muricauda ruestringensis sp. nov, two marine members of the Flavobacteriaceae isolated from deep sea sediments of Western Pacific.</title>
        <authorList>
            <person name="Zhao S."/>
            <person name="Liu R."/>
        </authorList>
    </citation>
    <scope>NUCLEOTIDE SEQUENCE [LARGE SCALE GENOMIC DNA]</scope>
    <source>
        <strain evidence="2 3">BC31-1-A7</strain>
    </source>
</reference>
<comment type="caution">
    <text evidence="2">The sequence shown here is derived from an EMBL/GenBank/DDBJ whole genome shotgun (WGS) entry which is preliminary data.</text>
</comment>
<organism evidence="2 3">
    <name type="scientific">Flagellimonas aurea</name>
    <dbReference type="NCBI Taxonomy" id="2915619"/>
    <lineage>
        <taxon>Bacteria</taxon>
        <taxon>Pseudomonadati</taxon>
        <taxon>Bacteroidota</taxon>
        <taxon>Flavobacteriia</taxon>
        <taxon>Flavobacteriales</taxon>
        <taxon>Flavobacteriaceae</taxon>
        <taxon>Flagellimonas</taxon>
    </lineage>
</organism>
<dbReference type="EMBL" id="JAFLNL010000003">
    <property type="protein sequence ID" value="MBO0353895.1"/>
    <property type="molecule type" value="Genomic_DNA"/>
</dbReference>
<evidence type="ECO:0000313" key="3">
    <source>
        <dbReference type="Proteomes" id="UP000664044"/>
    </source>
</evidence>
<dbReference type="RefSeq" id="WP_207032684.1">
    <property type="nucleotide sequence ID" value="NZ_JAFLNL010000003.1"/>
</dbReference>
<name>A0ABS3G3C4_9FLAO</name>